<gene>
    <name evidence="1" type="ORF">ACFPYI_00970</name>
</gene>
<evidence type="ECO:0000313" key="1">
    <source>
        <dbReference type="EMBL" id="MFC5969891.1"/>
    </source>
</evidence>
<name>A0ABD5RHG9_9EURY</name>
<reference evidence="1 2" key="1">
    <citation type="journal article" date="2019" name="Int. J. Syst. Evol. Microbiol.">
        <title>The Global Catalogue of Microorganisms (GCM) 10K type strain sequencing project: providing services to taxonomists for standard genome sequencing and annotation.</title>
        <authorList>
            <consortium name="The Broad Institute Genomics Platform"/>
            <consortium name="The Broad Institute Genome Sequencing Center for Infectious Disease"/>
            <person name="Wu L."/>
            <person name="Ma J."/>
        </authorList>
    </citation>
    <scope>NUCLEOTIDE SEQUENCE [LARGE SCALE GENOMIC DNA]</scope>
    <source>
        <strain evidence="1 2">CGMCC 1.12543</strain>
    </source>
</reference>
<sequence length="51" mass="5140">MHRLRALGLAITLLALAGYAVGVATPYPGRALTVTGVMAGIALAALPRGRP</sequence>
<dbReference type="AlphaFoldDB" id="A0ABD5RHG9"/>
<evidence type="ECO:0000313" key="2">
    <source>
        <dbReference type="Proteomes" id="UP001596099"/>
    </source>
</evidence>
<dbReference type="RefSeq" id="WP_247418277.1">
    <property type="nucleotide sequence ID" value="NZ_JALLGW010000001.1"/>
</dbReference>
<dbReference type="EMBL" id="JBHSQH010000001">
    <property type="protein sequence ID" value="MFC5969891.1"/>
    <property type="molecule type" value="Genomic_DNA"/>
</dbReference>
<proteinExistence type="predicted"/>
<protein>
    <submittedName>
        <fullName evidence="1">Uncharacterized protein</fullName>
    </submittedName>
</protein>
<accession>A0ABD5RHG9</accession>
<dbReference type="Proteomes" id="UP001596099">
    <property type="component" value="Unassembled WGS sequence"/>
</dbReference>
<organism evidence="1 2">
    <name type="scientific">Halomarina salina</name>
    <dbReference type="NCBI Taxonomy" id="1872699"/>
    <lineage>
        <taxon>Archaea</taxon>
        <taxon>Methanobacteriati</taxon>
        <taxon>Methanobacteriota</taxon>
        <taxon>Stenosarchaea group</taxon>
        <taxon>Halobacteria</taxon>
        <taxon>Halobacteriales</taxon>
        <taxon>Natronomonadaceae</taxon>
        <taxon>Halomarina</taxon>
    </lineage>
</organism>
<comment type="caution">
    <text evidence="1">The sequence shown here is derived from an EMBL/GenBank/DDBJ whole genome shotgun (WGS) entry which is preliminary data.</text>
</comment>
<keyword evidence="2" id="KW-1185">Reference proteome</keyword>